<reference evidence="1 2" key="1">
    <citation type="submission" date="2018-06" db="EMBL/GenBank/DDBJ databases">
        <title>Complete Genomes of Monosporascus.</title>
        <authorList>
            <person name="Robinson A.J."/>
            <person name="Natvig D.O."/>
        </authorList>
    </citation>
    <scope>NUCLEOTIDE SEQUENCE [LARGE SCALE GENOMIC DNA]</scope>
    <source>
        <strain evidence="1 2">CBS 110550</strain>
    </source>
</reference>
<dbReference type="AlphaFoldDB" id="A0A4Q4TTZ9"/>
<sequence>MVLTVYIPKELADSGLQGMPKNCSKDFSAIIEYVGDVFLHGSRKQKVDLKRLFGLQGVRHGDDTAAAISAPIWAWQSIQLYSGNSTFYQMSDAIEGVSPNTTVAEFSKHGVGLKEALPNYAKWCTTSYLPSYAQYYQRQCELFFPRQGPYTYASYRGKTAAALNAHIKGWHLYDTKRLMWVNGEFDPW</sequence>
<dbReference type="Proteomes" id="UP000293360">
    <property type="component" value="Unassembled WGS sequence"/>
</dbReference>
<evidence type="ECO:0000313" key="1">
    <source>
        <dbReference type="EMBL" id="RYP09597.1"/>
    </source>
</evidence>
<dbReference type="Gene3D" id="3.40.50.1820">
    <property type="entry name" value="alpha/beta hydrolase"/>
    <property type="match status" value="1"/>
</dbReference>
<accession>A0A4Q4TTZ9</accession>
<dbReference type="EMBL" id="QJNU01000033">
    <property type="protein sequence ID" value="RYP09597.1"/>
    <property type="molecule type" value="Genomic_DNA"/>
</dbReference>
<organism evidence="1 2">
    <name type="scientific">Monosporascus ibericus</name>
    <dbReference type="NCBI Taxonomy" id="155417"/>
    <lineage>
        <taxon>Eukaryota</taxon>
        <taxon>Fungi</taxon>
        <taxon>Dikarya</taxon>
        <taxon>Ascomycota</taxon>
        <taxon>Pezizomycotina</taxon>
        <taxon>Sordariomycetes</taxon>
        <taxon>Xylariomycetidae</taxon>
        <taxon>Xylariales</taxon>
        <taxon>Xylariales incertae sedis</taxon>
        <taxon>Monosporascus</taxon>
    </lineage>
</organism>
<evidence type="ECO:0000313" key="2">
    <source>
        <dbReference type="Proteomes" id="UP000293360"/>
    </source>
</evidence>
<dbReference type="InterPro" id="IPR029058">
    <property type="entry name" value="AB_hydrolase_fold"/>
</dbReference>
<proteinExistence type="predicted"/>
<gene>
    <name evidence="1" type="ORF">DL764_001201</name>
</gene>
<comment type="caution">
    <text evidence="1">The sequence shown here is derived from an EMBL/GenBank/DDBJ whole genome shotgun (WGS) entry which is preliminary data.</text>
</comment>
<name>A0A4Q4TTZ9_9PEZI</name>
<keyword evidence="2" id="KW-1185">Reference proteome</keyword>
<protein>
    <submittedName>
        <fullName evidence="1">Uncharacterized protein</fullName>
    </submittedName>
</protein>
<dbReference type="OrthoDB" id="1735038at2759"/>